<organism evidence="12 13">
    <name type="scientific">Candidatus Kinetoplastidibacterium crithidiae TCC036E</name>
    <dbReference type="NCBI Taxonomy" id="1208918"/>
    <lineage>
        <taxon>Bacteria</taxon>
        <taxon>Pseudomonadati</taxon>
        <taxon>Pseudomonadota</taxon>
        <taxon>Betaproteobacteria</taxon>
        <taxon>Candidatus Kinetoplastidibacterium</taxon>
    </lineage>
</organism>
<comment type="similarity">
    <text evidence="2">Belongs to the YajC family.</text>
</comment>
<evidence type="ECO:0000256" key="3">
    <source>
        <dbReference type="ARBA" id="ARBA00014962"/>
    </source>
</evidence>
<evidence type="ECO:0000256" key="8">
    <source>
        <dbReference type="ARBA" id="ARBA00022989"/>
    </source>
</evidence>
<evidence type="ECO:0000256" key="7">
    <source>
        <dbReference type="ARBA" id="ARBA00022927"/>
    </source>
</evidence>
<dbReference type="GO" id="GO:0015031">
    <property type="term" value="P:protein transport"/>
    <property type="evidence" value="ECO:0007669"/>
    <property type="project" value="UniProtKB-KW"/>
</dbReference>
<keyword evidence="7" id="KW-0653">Protein transport</keyword>
<evidence type="ECO:0000256" key="1">
    <source>
        <dbReference type="ARBA" id="ARBA00004162"/>
    </source>
</evidence>
<accession>M1LTI7</accession>
<evidence type="ECO:0000313" key="13">
    <source>
        <dbReference type="Proteomes" id="UP000011686"/>
    </source>
</evidence>
<dbReference type="Pfam" id="PF02699">
    <property type="entry name" value="YajC"/>
    <property type="match status" value="1"/>
</dbReference>
<dbReference type="EMBL" id="CP003804">
    <property type="protein sequence ID" value="AGF47416.1"/>
    <property type="molecule type" value="Genomic_DNA"/>
</dbReference>
<dbReference type="AlphaFoldDB" id="M1LTI7"/>
<dbReference type="RefSeq" id="WP_015389057.1">
    <property type="nucleotide sequence ID" value="NC_020283.1"/>
</dbReference>
<reference evidence="12 13" key="1">
    <citation type="journal article" date="2013" name="Genome Biol. Evol.">
        <title>Genome evolution and phylogenomic analysis of candidatus kinetoplastibacterium, the betaproteobacterial endosymbionts of strigomonas and angomonas.</title>
        <authorList>
            <person name="Alves J.M."/>
            <person name="Serrano M.G."/>
            <person name="Maia da Silva F."/>
            <person name="Voegtly L.J."/>
            <person name="Matveyev A.V."/>
            <person name="Teixeira M.M."/>
            <person name="Camargo E.P."/>
            <person name="Buck G.A."/>
        </authorList>
    </citation>
    <scope>NUCLEOTIDE SEQUENCE [LARGE SCALE GENOMIC DNA]</scope>
    <source>
        <strain evidence="12 13">TCC036E</strain>
    </source>
</reference>
<dbReference type="SMART" id="SM01323">
    <property type="entry name" value="YajC"/>
    <property type="match status" value="1"/>
</dbReference>
<evidence type="ECO:0000256" key="11">
    <source>
        <dbReference type="SAM" id="Phobius"/>
    </source>
</evidence>
<dbReference type="PANTHER" id="PTHR33909:SF1">
    <property type="entry name" value="SEC TRANSLOCON ACCESSORY COMPLEX SUBUNIT YAJC"/>
    <property type="match status" value="1"/>
</dbReference>
<protein>
    <recommendedName>
        <fullName evidence="3">Sec translocon accessory complex subunit YajC</fullName>
    </recommendedName>
</protein>
<dbReference type="PRINTS" id="PR01853">
    <property type="entry name" value="YAJCTRNLCASE"/>
</dbReference>
<dbReference type="HOGENOM" id="CLU_116157_2_1_4"/>
<comment type="subcellular location">
    <subcellularLocation>
        <location evidence="1">Cell membrane</location>
        <topology evidence="1">Single-pass membrane protein</topology>
    </subcellularLocation>
</comment>
<keyword evidence="13" id="KW-1185">Reference proteome</keyword>
<gene>
    <name evidence="12" type="ORF">CDEE_0346</name>
</gene>
<evidence type="ECO:0000256" key="4">
    <source>
        <dbReference type="ARBA" id="ARBA00022448"/>
    </source>
</evidence>
<dbReference type="InterPro" id="IPR003849">
    <property type="entry name" value="Preprotein_translocase_YajC"/>
</dbReference>
<keyword evidence="6 11" id="KW-0812">Transmembrane</keyword>
<name>M1LTI7_9PROT</name>
<feature type="transmembrane region" description="Helical" evidence="11">
    <location>
        <begin position="20"/>
        <end position="39"/>
    </location>
</feature>
<keyword evidence="5" id="KW-1003">Cell membrane</keyword>
<keyword evidence="10 11" id="KW-0472">Membrane</keyword>
<evidence type="ECO:0000256" key="6">
    <source>
        <dbReference type="ARBA" id="ARBA00022692"/>
    </source>
</evidence>
<dbReference type="PATRIC" id="fig|1208918.3.peg.112"/>
<evidence type="ECO:0000256" key="9">
    <source>
        <dbReference type="ARBA" id="ARBA00023010"/>
    </source>
</evidence>
<evidence type="ECO:0000256" key="5">
    <source>
        <dbReference type="ARBA" id="ARBA00022475"/>
    </source>
</evidence>
<dbReference type="KEGG" id="kct:CDEE_0346"/>
<dbReference type="STRING" id="1208918.CDEE_0346"/>
<keyword evidence="4" id="KW-0813">Transport</keyword>
<dbReference type="eggNOG" id="COG1862">
    <property type="taxonomic scope" value="Bacteria"/>
</dbReference>
<dbReference type="PANTHER" id="PTHR33909">
    <property type="entry name" value="SEC TRANSLOCON ACCESSORY COMPLEX SUBUNIT YAJC"/>
    <property type="match status" value="1"/>
</dbReference>
<evidence type="ECO:0000256" key="10">
    <source>
        <dbReference type="ARBA" id="ARBA00023136"/>
    </source>
</evidence>
<sequence>MNFINSSNFIIANATSAESNTIMGMFPIIIMFVVLYFLMIRPQIKRQKEHKNLILSLSKGDEITTSGGIMGIISKIQDNYIFLEVSRSNSQPVEIIVQKNAVIGTMPRGTIKSL</sequence>
<proteinExistence type="inferred from homology"/>
<keyword evidence="8 11" id="KW-1133">Transmembrane helix</keyword>
<dbReference type="Proteomes" id="UP000011686">
    <property type="component" value="Chromosome"/>
</dbReference>
<dbReference type="NCBIfam" id="TIGR00739">
    <property type="entry name" value="yajC"/>
    <property type="match status" value="1"/>
</dbReference>
<dbReference type="GO" id="GO:0005886">
    <property type="term" value="C:plasma membrane"/>
    <property type="evidence" value="ECO:0007669"/>
    <property type="project" value="UniProtKB-SubCell"/>
</dbReference>
<keyword evidence="9" id="KW-0811">Translocation</keyword>
<evidence type="ECO:0000313" key="12">
    <source>
        <dbReference type="EMBL" id="AGF47416.1"/>
    </source>
</evidence>
<evidence type="ECO:0000256" key="2">
    <source>
        <dbReference type="ARBA" id="ARBA00006742"/>
    </source>
</evidence>